<evidence type="ECO:0000313" key="1">
    <source>
        <dbReference type="EMBL" id="KXV75896.1"/>
    </source>
</evidence>
<reference evidence="1 2" key="1">
    <citation type="submission" date="2015-06" db="EMBL/GenBank/DDBJ databases">
        <title>Improved classification and identification of acetic acid bacteria using matrix-assisted laser desorption/ionization time-of-flight mass spectrometry; Gluconobacter nephelii and Gluconobacter uchimurae are later heterotypic synonyms of Gluconobacter japonicus and Gluconobacter oxydans, respectively.</title>
        <authorList>
            <person name="Li L."/>
            <person name="Cleenwerck I."/>
            <person name="De Vuyst L."/>
            <person name="Vandamme P."/>
        </authorList>
    </citation>
    <scope>NUCLEOTIDE SEQUENCE [LARGE SCALE GENOMIC DNA]</scope>
    <source>
        <strain evidence="1 2">LMG 1604</strain>
    </source>
</reference>
<name>A0A149V708_9PROT</name>
<accession>A0A149V708</accession>
<organism evidence="1 2">
    <name type="scientific">Acetobacter malorum</name>
    <dbReference type="NCBI Taxonomy" id="178901"/>
    <lineage>
        <taxon>Bacteria</taxon>
        <taxon>Pseudomonadati</taxon>
        <taxon>Pseudomonadota</taxon>
        <taxon>Alphaproteobacteria</taxon>
        <taxon>Acetobacterales</taxon>
        <taxon>Acetobacteraceae</taxon>
        <taxon>Acetobacter</taxon>
    </lineage>
</organism>
<proteinExistence type="predicted"/>
<gene>
    <name evidence="1" type="ORF">AD953_05965</name>
</gene>
<dbReference type="Proteomes" id="UP000075538">
    <property type="component" value="Unassembled WGS sequence"/>
</dbReference>
<protein>
    <submittedName>
        <fullName evidence="1">Uncharacterized protein</fullName>
    </submittedName>
</protein>
<dbReference type="EMBL" id="LHZZ01000487">
    <property type="protein sequence ID" value="KXV75896.1"/>
    <property type="molecule type" value="Genomic_DNA"/>
</dbReference>
<evidence type="ECO:0000313" key="2">
    <source>
        <dbReference type="Proteomes" id="UP000075538"/>
    </source>
</evidence>
<dbReference type="AlphaFoldDB" id="A0A149V708"/>
<comment type="caution">
    <text evidence="1">The sequence shown here is derived from an EMBL/GenBank/DDBJ whole genome shotgun (WGS) entry which is preliminary data.</text>
</comment>
<sequence>MLQDLRQSLDELINAHNALFEQTEKDSGFIWDELTKILEGIDALKRSVLEQSNKSSSFHTKAKGISDRVSDLEARQKDREADIKRLQHDLSSYQIGCGRTIIEIQMRLDRLEKGKG</sequence>